<reference evidence="8 9" key="1">
    <citation type="submission" date="2020-05" db="EMBL/GenBank/DDBJ databases">
        <title>Mucilaginibacter mali sp. nov.</title>
        <authorList>
            <person name="Kim H.S."/>
            <person name="Lee K.C."/>
            <person name="Suh M.K."/>
            <person name="Kim J.-S."/>
            <person name="Han K.-I."/>
            <person name="Eom M.K."/>
            <person name="Shin Y.K."/>
            <person name="Lee J.-S."/>
        </authorList>
    </citation>
    <scope>NUCLEOTIDE SEQUENCE [LARGE SCALE GENOMIC DNA]</scope>
    <source>
        <strain evidence="8 9">G2-14</strain>
    </source>
</reference>
<dbReference type="AlphaFoldDB" id="A0A7D4PS68"/>
<evidence type="ECO:0000256" key="4">
    <source>
        <dbReference type="ARBA" id="ARBA00023136"/>
    </source>
</evidence>
<dbReference type="EMBL" id="CP054139">
    <property type="protein sequence ID" value="QKJ28783.1"/>
    <property type="molecule type" value="Genomic_DNA"/>
</dbReference>
<feature type="domain" description="SusD-like N-terminal" evidence="7">
    <location>
        <begin position="107"/>
        <end position="233"/>
    </location>
</feature>
<sequence length="598" mass="65502">MMKKFYLIGLAIVAVTIVSCRKGSFLDNKSTASLNKSITFADSANTMDFLAGLYIDIAYSFPSRPTATATIANNLADFSDMCDEGTGRYPAAGNFDKVVTQGTFASIFAGTLTQHYSDFYADIRNINIFLQNVDSSPLSAAKKTRVKGEARFLRALYYSYLMRYFGGIPLVGDKVFDIAEPGTVIRGTYDECVKYLVGELDAISPNMPLSYTGLDYGRITKGACLALKSRILLYAASPLYNGGSTASGTALIATTAYPSADPNRWETARLAAKAVMDLGVYSLNTNNTTAWGGNSAGLGYGFYKLFITRENAEFILPRPQVTGKAVEAYFNPKSRGGADFYYYPTQELVDKFPTIKGLPITSDVYNATTNPTGYNAANPYANRDPRMSATIVYNGSLMFLNSTKALAEVNTYVGAANDGIVAVSSNTATITGYYVRKMCDENGVVTGGNNVDRSLPVIRYAEILLNYAEATNETGNQVEALNTLRLLRVRAGITPGAGNLYGIPATDTKDNVRALIMNERGIELAFEGHRFFDIRRWKIGPQIDGMMTHGMQITKTGSTYTYARINVTPRYFKDIYYYFPIPTDDVTFNPQLLQNPGY</sequence>
<dbReference type="Pfam" id="PF07980">
    <property type="entry name" value="SusD_RagB"/>
    <property type="match status" value="1"/>
</dbReference>
<evidence type="ECO:0000256" key="2">
    <source>
        <dbReference type="ARBA" id="ARBA00006275"/>
    </source>
</evidence>
<dbReference type="SUPFAM" id="SSF48452">
    <property type="entry name" value="TPR-like"/>
    <property type="match status" value="1"/>
</dbReference>
<accession>A0A7D4PS68</accession>
<evidence type="ECO:0000256" key="5">
    <source>
        <dbReference type="ARBA" id="ARBA00023237"/>
    </source>
</evidence>
<comment type="subcellular location">
    <subcellularLocation>
        <location evidence="1">Cell outer membrane</location>
    </subcellularLocation>
</comment>
<evidence type="ECO:0000259" key="6">
    <source>
        <dbReference type="Pfam" id="PF07980"/>
    </source>
</evidence>
<dbReference type="InterPro" id="IPR033985">
    <property type="entry name" value="SusD-like_N"/>
</dbReference>
<dbReference type="PROSITE" id="PS51257">
    <property type="entry name" value="PROKAR_LIPOPROTEIN"/>
    <property type="match status" value="1"/>
</dbReference>
<name>A0A7D4PS68_9SPHI</name>
<feature type="domain" description="RagB/SusD" evidence="6">
    <location>
        <begin position="332"/>
        <end position="598"/>
    </location>
</feature>
<dbReference type="Proteomes" id="UP000505355">
    <property type="component" value="Chromosome"/>
</dbReference>
<proteinExistence type="inferred from homology"/>
<keyword evidence="9" id="KW-1185">Reference proteome</keyword>
<evidence type="ECO:0000256" key="1">
    <source>
        <dbReference type="ARBA" id="ARBA00004442"/>
    </source>
</evidence>
<evidence type="ECO:0000313" key="8">
    <source>
        <dbReference type="EMBL" id="QKJ28783.1"/>
    </source>
</evidence>
<evidence type="ECO:0000259" key="7">
    <source>
        <dbReference type="Pfam" id="PF14322"/>
    </source>
</evidence>
<evidence type="ECO:0000256" key="3">
    <source>
        <dbReference type="ARBA" id="ARBA00022729"/>
    </source>
</evidence>
<keyword evidence="3" id="KW-0732">Signal</keyword>
<dbReference type="CDD" id="cd08977">
    <property type="entry name" value="SusD"/>
    <property type="match status" value="1"/>
</dbReference>
<dbReference type="InterPro" id="IPR012944">
    <property type="entry name" value="SusD_RagB_dom"/>
</dbReference>
<protein>
    <submittedName>
        <fullName evidence="8">RagB/SusD family nutrient uptake outer membrane protein</fullName>
    </submittedName>
</protein>
<dbReference type="GO" id="GO:0009279">
    <property type="term" value="C:cell outer membrane"/>
    <property type="evidence" value="ECO:0007669"/>
    <property type="project" value="UniProtKB-SubCell"/>
</dbReference>
<dbReference type="KEGG" id="mmab:HQ865_03080"/>
<dbReference type="RefSeq" id="WP_173413482.1">
    <property type="nucleotide sequence ID" value="NZ_CP054139.1"/>
</dbReference>
<dbReference type="Pfam" id="PF14322">
    <property type="entry name" value="SusD-like_3"/>
    <property type="match status" value="1"/>
</dbReference>
<dbReference type="InterPro" id="IPR011990">
    <property type="entry name" value="TPR-like_helical_dom_sf"/>
</dbReference>
<comment type="similarity">
    <text evidence="2">Belongs to the SusD family.</text>
</comment>
<organism evidence="8 9">
    <name type="scientific">Mucilaginibacter mali</name>
    <dbReference type="NCBI Taxonomy" id="2740462"/>
    <lineage>
        <taxon>Bacteria</taxon>
        <taxon>Pseudomonadati</taxon>
        <taxon>Bacteroidota</taxon>
        <taxon>Sphingobacteriia</taxon>
        <taxon>Sphingobacteriales</taxon>
        <taxon>Sphingobacteriaceae</taxon>
        <taxon>Mucilaginibacter</taxon>
    </lineage>
</organism>
<keyword evidence="5" id="KW-0998">Cell outer membrane</keyword>
<gene>
    <name evidence="8" type="ORF">HQ865_03080</name>
</gene>
<keyword evidence="4" id="KW-0472">Membrane</keyword>
<evidence type="ECO:0000313" key="9">
    <source>
        <dbReference type="Proteomes" id="UP000505355"/>
    </source>
</evidence>
<dbReference type="Gene3D" id="1.25.40.390">
    <property type="match status" value="1"/>
</dbReference>